<protein>
    <submittedName>
        <fullName evidence="5">Helix-turn-helix domain-containing protein</fullName>
    </submittedName>
</protein>
<dbReference type="PROSITE" id="PS01124">
    <property type="entry name" value="HTH_ARAC_FAMILY_2"/>
    <property type="match status" value="1"/>
</dbReference>
<dbReference type="InterPro" id="IPR053142">
    <property type="entry name" value="PchR_regulatory_protein"/>
</dbReference>
<keyword evidence="2" id="KW-0238">DNA-binding</keyword>
<dbReference type="InterPro" id="IPR018062">
    <property type="entry name" value="HTH_AraC-typ_CS"/>
</dbReference>
<proteinExistence type="predicted"/>
<dbReference type="SUPFAM" id="SSF46689">
    <property type="entry name" value="Homeodomain-like"/>
    <property type="match status" value="1"/>
</dbReference>
<comment type="caution">
    <text evidence="5">The sequence shown here is derived from an EMBL/GenBank/DDBJ whole genome shotgun (WGS) entry which is preliminary data.</text>
</comment>
<accession>A0A8I0HDJ9</accession>
<dbReference type="PROSITE" id="PS00041">
    <property type="entry name" value="HTH_ARAC_FAMILY_1"/>
    <property type="match status" value="1"/>
</dbReference>
<dbReference type="PANTHER" id="PTHR47893:SF1">
    <property type="entry name" value="REGULATORY PROTEIN PCHR"/>
    <property type="match status" value="1"/>
</dbReference>
<dbReference type="InterPro" id="IPR018060">
    <property type="entry name" value="HTH_AraC"/>
</dbReference>
<evidence type="ECO:0000256" key="1">
    <source>
        <dbReference type="ARBA" id="ARBA00023015"/>
    </source>
</evidence>
<evidence type="ECO:0000313" key="5">
    <source>
        <dbReference type="EMBL" id="MBD4339780.1"/>
    </source>
</evidence>
<dbReference type="InterPro" id="IPR009057">
    <property type="entry name" value="Homeodomain-like_sf"/>
</dbReference>
<feature type="non-terminal residue" evidence="5">
    <location>
        <position position="1"/>
    </location>
</feature>
<reference evidence="5" key="1">
    <citation type="submission" date="2020-01" db="EMBL/GenBank/DDBJ databases">
        <authorList>
            <person name="Richard D."/>
        </authorList>
    </citation>
    <scope>NUCLEOTIDE SEQUENCE</scope>
    <source>
        <strain evidence="5">JP541</strain>
    </source>
</reference>
<organism evidence="5 6">
    <name type="scientific">Xanthomonas citri pv. citri</name>
    <dbReference type="NCBI Taxonomy" id="611301"/>
    <lineage>
        <taxon>Bacteria</taxon>
        <taxon>Pseudomonadati</taxon>
        <taxon>Pseudomonadota</taxon>
        <taxon>Gammaproteobacteria</taxon>
        <taxon>Lysobacterales</taxon>
        <taxon>Lysobacteraceae</taxon>
        <taxon>Xanthomonas</taxon>
    </lineage>
</organism>
<keyword evidence="3" id="KW-0804">Transcription</keyword>
<dbReference type="SMART" id="SM00342">
    <property type="entry name" value="HTH_ARAC"/>
    <property type="match status" value="1"/>
</dbReference>
<dbReference type="EMBL" id="JAABFR010002336">
    <property type="protein sequence ID" value="MBD4339780.1"/>
    <property type="molecule type" value="Genomic_DNA"/>
</dbReference>
<dbReference type="Proteomes" id="UP000653002">
    <property type="component" value="Unassembled WGS sequence"/>
</dbReference>
<dbReference type="PRINTS" id="PR00032">
    <property type="entry name" value="HTHARAC"/>
</dbReference>
<dbReference type="PANTHER" id="PTHR47893">
    <property type="entry name" value="REGULATORY PROTEIN PCHR"/>
    <property type="match status" value="1"/>
</dbReference>
<evidence type="ECO:0000313" key="6">
    <source>
        <dbReference type="Proteomes" id="UP000653002"/>
    </source>
</evidence>
<gene>
    <name evidence="5" type="ORF">GUH15_27770</name>
</gene>
<dbReference type="InterPro" id="IPR020449">
    <property type="entry name" value="Tscrpt_reg_AraC-type_HTH"/>
</dbReference>
<dbReference type="AlphaFoldDB" id="A0A8I0HDJ9"/>
<dbReference type="GO" id="GO:0003700">
    <property type="term" value="F:DNA-binding transcription factor activity"/>
    <property type="evidence" value="ECO:0007669"/>
    <property type="project" value="InterPro"/>
</dbReference>
<feature type="domain" description="HTH araC/xylS-type" evidence="4">
    <location>
        <begin position="1"/>
        <end position="82"/>
    </location>
</feature>
<evidence type="ECO:0000256" key="2">
    <source>
        <dbReference type="ARBA" id="ARBA00023125"/>
    </source>
</evidence>
<evidence type="ECO:0000256" key="3">
    <source>
        <dbReference type="ARBA" id="ARBA00023163"/>
    </source>
</evidence>
<evidence type="ECO:0000259" key="4">
    <source>
        <dbReference type="PROSITE" id="PS01124"/>
    </source>
</evidence>
<name>A0A8I0HDJ9_XANCI</name>
<dbReference type="Gene3D" id="1.10.10.60">
    <property type="entry name" value="Homeodomain-like"/>
    <property type="match status" value="2"/>
</dbReference>
<dbReference type="Pfam" id="PF12833">
    <property type="entry name" value="HTH_18"/>
    <property type="match status" value="1"/>
</dbReference>
<sequence>AELAQRYHISLTSLKGAFKQVYGLPINTYLRRCRVQHAEQLLFTTDLSILEIAQRVGYDSPSRFAAMFKREKGITPRECRRVRTDQLPEEKTIA</sequence>
<keyword evidence="1" id="KW-0805">Transcription regulation</keyword>
<dbReference type="GO" id="GO:0043565">
    <property type="term" value="F:sequence-specific DNA binding"/>
    <property type="evidence" value="ECO:0007669"/>
    <property type="project" value="InterPro"/>
</dbReference>